<proteinExistence type="inferred from homology"/>
<dbReference type="InterPro" id="IPR039426">
    <property type="entry name" value="TonB-dep_rcpt-like"/>
</dbReference>
<dbReference type="Gene3D" id="2.60.40.1120">
    <property type="entry name" value="Carboxypeptidase-like, regulatory domain"/>
    <property type="match status" value="1"/>
</dbReference>
<dbReference type="GO" id="GO:0044718">
    <property type="term" value="P:siderophore transmembrane transport"/>
    <property type="evidence" value="ECO:0007669"/>
    <property type="project" value="TreeGrafter"/>
</dbReference>
<feature type="domain" description="TonB-dependent receptor-like beta-barrel" evidence="12">
    <location>
        <begin position="419"/>
        <end position="869"/>
    </location>
</feature>
<keyword evidence="8 14" id="KW-0675">Receptor</keyword>
<reference evidence="15 17" key="2">
    <citation type="submission" date="2019-07" db="EMBL/GenBank/DDBJ databases">
        <title>Draft genome of two Muricauda strains isolated from deep sea.</title>
        <authorList>
            <person name="Sun C."/>
        </authorList>
    </citation>
    <scope>NUCLEOTIDE SEQUENCE [LARGE SCALE GENOMIC DNA]</scope>
    <source>
        <strain evidence="15 17">72</strain>
    </source>
</reference>
<dbReference type="Pfam" id="PF07715">
    <property type="entry name" value="Plug"/>
    <property type="match status" value="1"/>
</dbReference>
<dbReference type="OrthoDB" id="9803050at2"/>
<evidence type="ECO:0000256" key="7">
    <source>
        <dbReference type="ARBA" id="ARBA00023136"/>
    </source>
</evidence>
<comment type="caution">
    <text evidence="14">The sequence shown here is derived from an EMBL/GenBank/DDBJ whole genome shotgun (WGS) entry which is preliminary data.</text>
</comment>
<evidence type="ECO:0000256" key="5">
    <source>
        <dbReference type="ARBA" id="ARBA00022729"/>
    </source>
</evidence>
<dbReference type="InterPro" id="IPR000531">
    <property type="entry name" value="Beta-barrel_TonB"/>
</dbReference>
<accession>A0A3A1NPG7</accession>
<dbReference type="InterPro" id="IPR036942">
    <property type="entry name" value="Beta-barrel_TonB_sf"/>
</dbReference>
<evidence type="ECO:0000313" key="14">
    <source>
        <dbReference type="EMBL" id="RIV46971.1"/>
    </source>
</evidence>
<dbReference type="PANTHER" id="PTHR30069">
    <property type="entry name" value="TONB-DEPENDENT OUTER MEMBRANE RECEPTOR"/>
    <property type="match status" value="1"/>
</dbReference>
<name>A0A3A1NPG7_9FLAO</name>
<dbReference type="InterPro" id="IPR037066">
    <property type="entry name" value="Plug_dom_sf"/>
</dbReference>
<dbReference type="AlphaFoldDB" id="A0A3A1NPG7"/>
<keyword evidence="6 11" id="KW-0798">TonB box</keyword>
<dbReference type="EMBL" id="VNWK01000009">
    <property type="protein sequence ID" value="TXJ99882.1"/>
    <property type="molecule type" value="Genomic_DNA"/>
</dbReference>
<keyword evidence="2 10" id="KW-0813">Transport</keyword>
<evidence type="ECO:0000256" key="8">
    <source>
        <dbReference type="ARBA" id="ARBA00023170"/>
    </source>
</evidence>
<evidence type="ECO:0000256" key="9">
    <source>
        <dbReference type="ARBA" id="ARBA00023237"/>
    </source>
</evidence>
<evidence type="ECO:0000256" key="3">
    <source>
        <dbReference type="ARBA" id="ARBA00022452"/>
    </source>
</evidence>
<keyword evidence="4 10" id="KW-0812">Transmembrane</keyword>
<protein>
    <submittedName>
        <fullName evidence="14">TonB-dependent receptor</fullName>
    </submittedName>
</protein>
<gene>
    <name evidence="14" type="ORF">D2V05_03165</name>
    <name evidence="15" type="ORF">FQ017_03150</name>
</gene>
<keyword evidence="5" id="KW-0732">Signal</keyword>
<dbReference type="InterPro" id="IPR008969">
    <property type="entry name" value="CarboxyPept-like_regulatory"/>
</dbReference>
<dbReference type="Proteomes" id="UP000266691">
    <property type="component" value="Unassembled WGS sequence"/>
</dbReference>
<dbReference type="EMBL" id="QXFI01000009">
    <property type="protein sequence ID" value="RIV46971.1"/>
    <property type="molecule type" value="Genomic_DNA"/>
</dbReference>
<dbReference type="GO" id="GO:0015344">
    <property type="term" value="F:siderophore uptake transmembrane transporter activity"/>
    <property type="evidence" value="ECO:0007669"/>
    <property type="project" value="TreeGrafter"/>
</dbReference>
<evidence type="ECO:0000259" key="13">
    <source>
        <dbReference type="Pfam" id="PF07715"/>
    </source>
</evidence>
<comment type="similarity">
    <text evidence="10 11">Belongs to the TonB-dependent receptor family.</text>
</comment>
<evidence type="ECO:0000256" key="1">
    <source>
        <dbReference type="ARBA" id="ARBA00004571"/>
    </source>
</evidence>
<organism evidence="14 16">
    <name type="scientific">Flagellimonas pelagia</name>
    <dbReference type="NCBI Taxonomy" id="2306998"/>
    <lineage>
        <taxon>Bacteria</taxon>
        <taxon>Pseudomonadati</taxon>
        <taxon>Bacteroidota</taxon>
        <taxon>Flavobacteriia</taxon>
        <taxon>Flavobacteriales</taxon>
        <taxon>Flavobacteriaceae</taxon>
        <taxon>Flagellimonas</taxon>
    </lineage>
</organism>
<evidence type="ECO:0000313" key="17">
    <source>
        <dbReference type="Proteomes" id="UP000321621"/>
    </source>
</evidence>
<dbReference type="Pfam" id="PF00593">
    <property type="entry name" value="TonB_dep_Rec_b-barrel"/>
    <property type="match status" value="1"/>
</dbReference>
<evidence type="ECO:0000256" key="4">
    <source>
        <dbReference type="ARBA" id="ARBA00022692"/>
    </source>
</evidence>
<dbReference type="SUPFAM" id="SSF56935">
    <property type="entry name" value="Porins"/>
    <property type="match status" value="1"/>
</dbReference>
<evidence type="ECO:0000256" key="11">
    <source>
        <dbReference type="RuleBase" id="RU003357"/>
    </source>
</evidence>
<dbReference type="Gene3D" id="2.170.130.10">
    <property type="entry name" value="TonB-dependent receptor, plug domain"/>
    <property type="match status" value="1"/>
</dbReference>
<dbReference type="InterPro" id="IPR012910">
    <property type="entry name" value="Plug_dom"/>
</dbReference>
<reference evidence="14 16" key="1">
    <citation type="submission" date="2018-08" db="EMBL/GenBank/DDBJ databases">
        <title>Proposal of Muricauda 72 sp.nov. and Muricauda NH166 sp.nov., isolated from seawater.</title>
        <authorList>
            <person name="Cheng H."/>
            <person name="Wu Y.-H."/>
            <person name="Guo L.-L."/>
            <person name="Xu X.-W."/>
        </authorList>
    </citation>
    <scope>NUCLEOTIDE SEQUENCE [LARGE SCALE GENOMIC DNA]</scope>
    <source>
        <strain evidence="14 16">72</strain>
    </source>
</reference>
<evidence type="ECO:0000256" key="10">
    <source>
        <dbReference type="PROSITE-ProRule" id="PRU01360"/>
    </source>
</evidence>
<comment type="subcellular location">
    <subcellularLocation>
        <location evidence="1 10">Cell outer membrane</location>
        <topology evidence="1 10">Multi-pass membrane protein</topology>
    </subcellularLocation>
</comment>
<dbReference type="SUPFAM" id="SSF49464">
    <property type="entry name" value="Carboxypeptidase regulatory domain-like"/>
    <property type="match status" value="1"/>
</dbReference>
<keyword evidence="3 10" id="KW-1134">Transmembrane beta strand</keyword>
<evidence type="ECO:0000256" key="6">
    <source>
        <dbReference type="ARBA" id="ARBA00023077"/>
    </source>
</evidence>
<dbReference type="Proteomes" id="UP000321621">
    <property type="component" value="Unassembled WGS sequence"/>
</dbReference>
<dbReference type="Pfam" id="PF13715">
    <property type="entry name" value="CarbopepD_reg_2"/>
    <property type="match status" value="1"/>
</dbReference>
<evidence type="ECO:0000313" key="15">
    <source>
        <dbReference type="EMBL" id="TXJ99882.1"/>
    </source>
</evidence>
<dbReference type="PANTHER" id="PTHR30069:SF29">
    <property type="entry name" value="HEMOGLOBIN AND HEMOGLOBIN-HAPTOGLOBIN-BINDING PROTEIN 1-RELATED"/>
    <property type="match status" value="1"/>
</dbReference>
<keyword evidence="17" id="KW-1185">Reference proteome</keyword>
<dbReference type="GO" id="GO:0009279">
    <property type="term" value="C:cell outer membrane"/>
    <property type="evidence" value="ECO:0007669"/>
    <property type="project" value="UniProtKB-SubCell"/>
</dbReference>
<keyword evidence="9 10" id="KW-0998">Cell outer membrane</keyword>
<evidence type="ECO:0000259" key="12">
    <source>
        <dbReference type="Pfam" id="PF00593"/>
    </source>
</evidence>
<dbReference type="PROSITE" id="PS52016">
    <property type="entry name" value="TONB_DEPENDENT_REC_3"/>
    <property type="match status" value="1"/>
</dbReference>
<evidence type="ECO:0000313" key="16">
    <source>
        <dbReference type="Proteomes" id="UP000266691"/>
    </source>
</evidence>
<evidence type="ECO:0000256" key="2">
    <source>
        <dbReference type="ARBA" id="ARBA00022448"/>
    </source>
</evidence>
<feature type="domain" description="TonB-dependent receptor plug" evidence="13">
    <location>
        <begin position="264"/>
        <end position="342"/>
    </location>
</feature>
<sequence>MVFSQDVPITVSGEEKSQTEFFAELEEKSGYKLFYLKDWVDGLHVDKDFVDATLTEILDSILSETNLNYYVLENEKRIFLLQNGIIYDDLPLGFFGKQDSLVQGQNTISPQNAPPPAFFAETNAQTTDRLPLVRIGKADRQDLRESYSLSGKAINARTGEPIPDLAIRIKGRGTMAITDEQGNYNMELPAGYNVITTSAMGIKDSEREVIMYNDGSLNLNLGESLEQLDEVVVEADAVSNVEEAITSSEEIESEESKNIPLVLGERNILEVAKALPGISSAGEGASGLNVRGGKTDQNLVLLDDAVIYNPTHFFGIFQALNPFTTEKVNIYKGAAPVEFGGRLSSVFDIETKNGNVEKISGEGSIGPVTGNLALEIPLKKEKSSLVVGGRGAYADWILRSLDDESLSNSEASFFDGIVKYHHRFDENSEVRGTAYYSKDKFSITSDSLYNYSNRLFSVRWAHKLSERTNGVLTAGNSDYNFGVDYESEGNNDFELDYAINESELKYKLRTRLNDKHTLDYGLTAKYYSVNPGSIDPKGNDSNVAPVDIEEEQALEGALFLGDEFKVSDRLLLSLGARYMFYSAMGKATQNTYEEGAPRNESTVQDTISYGSGEFIKTYGGPEARVSARYLITPDFSVKASFNNAYQFIHTLSNNTTVSPIDTWKLSDLNIKPQKGYQATLGFYKNFEENMYELSLEGYYKRMDDVLDFKTGADLLLNENVETEVLQGEGKAYGVEFLLKKNKGILNGWLSYTYSRSLYKFDGEYPEERINDGKFFPSNFDKPHDVSLIVNYKLTRRFSFSMNFAYQTGRPITYPVGTFRFNNSDYVVFSDRNKYRIPDYYRLDLGINIEGNHKKKKLAHSFITLQVYNVLGRNNPYSVFFVTEDGEVKALQSSIFGVPIPSITYNFKF</sequence>
<dbReference type="Gene3D" id="2.40.170.20">
    <property type="entry name" value="TonB-dependent receptor, beta-barrel domain"/>
    <property type="match status" value="1"/>
</dbReference>
<keyword evidence="7 10" id="KW-0472">Membrane</keyword>